<dbReference type="RefSeq" id="WP_125915605.1">
    <property type="nucleotide sequence ID" value="NZ_RWHU01000012.1"/>
</dbReference>
<dbReference type="Proteomes" id="UP000276389">
    <property type="component" value="Unassembled WGS sequence"/>
</dbReference>
<reference evidence="1 2" key="1">
    <citation type="submission" date="2018-12" db="EMBL/GenBank/DDBJ databases">
        <title>The Genome Submission of two Enterobacter spp. strains.</title>
        <authorList>
            <person name="Wu W."/>
            <person name="Wei L."/>
            <person name="Feng Y."/>
            <person name="Zong Z."/>
        </authorList>
    </citation>
    <scope>NUCLEOTIDE SEQUENCE [LARGE SCALE GENOMIC DNA]</scope>
    <source>
        <strain evidence="1 2">WCHEHu045002</strain>
    </source>
</reference>
<evidence type="ECO:0000313" key="1">
    <source>
        <dbReference type="EMBL" id="RSK63117.1"/>
    </source>
</evidence>
<dbReference type="EMBL" id="RWHU01000012">
    <property type="protein sequence ID" value="RSK63117.1"/>
    <property type="molecule type" value="Genomic_DNA"/>
</dbReference>
<comment type="caution">
    <text evidence="1">The sequence shown here is derived from an EMBL/GenBank/DDBJ whole genome shotgun (WGS) entry which is preliminary data.</text>
</comment>
<name>A0A428LGK2_9ENTR</name>
<proteinExistence type="predicted"/>
<organism evidence="1 2">
    <name type="scientific">Enterobacter huaxiensis</name>
    <dbReference type="NCBI Taxonomy" id="2494702"/>
    <lineage>
        <taxon>Bacteria</taxon>
        <taxon>Pseudomonadati</taxon>
        <taxon>Pseudomonadota</taxon>
        <taxon>Gammaproteobacteria</taxon>
        <taxon>Enterobacterales</taxon>
        <taxon>Enterobacteriaceae</taxon>
        <taxon>Enterobacter</taxon>
    </lineage>
</organism>
<accession>A0A428LGK2</accession>
<evidence type="ECO:0000313" key="2">
    <source>
        <dbReference type="Proteomes" id="UP000276389"/>
    </source>
</evidence>
<sequence length="103" mass="11912">MGMFDTVTFHYRMPDGETESEYQTKDLDCECAFYEISAEGRLLRWPENADELAETGFDGCITVCARQCYHLYLTHGQLEWIEVCSQDNKRYPFEPANALPELG</sequence>
<gene>
    <name evidence="1" type="ORF">EJE24_22450</name>
</gene>
<protein>
    <submittedName>
        <fullName evidence="1">Uncharacterized protein</fullName>
    </submittedName>
</protein>
<dbReference type="AlphaFoldDB" id="A0A428LGK2"/>